<gene>
    <name evidence="3" type="ORF">H0H81_005355</name>
</gene>
<dbReference type="Proteomes" id="UP000717328">
    <property type="component" value="Unassembled WGS sequence"/>
</dbReference>
<evidence type="ECO:0000256" key="1">
    <source>
        <dbReference type="SAM" id="MobiDB-lite"/>
    </source>
</evidence>
<feature type="compositionally biased region" description="Basic and acidic residues" evidence="1">
    <location>
        <begin position="217"/>
        <end position="256"/>
    </location>
</feature>
<reference evidence="3" key="1">
    <citation type="submission" date="2021-02" db="EMBL/GenBank/DDBJ databases">
        <authorList>
            <person name="Nieuwenhuis M."/>
            <person name="Van De Peppel L.J.J."/>
        </authorList>
    </citation>
    <scope>NUCLEOTIDE SEQUENCE</scope>
    <source>
        <strain evidence="3">D49</strain>
    </source>
</reference>
<evidence type="ECO:0000313" key="4">
    <source>
        <dbReference type="Proteomes" id="UP000717328"/>
    </source>
</evidence>
<proteinExistence type="predicted"/>
<feature type="non-terminal residue" evidence="3">
    <location>
        <position position="622"/>
    </location>
</feature>
<keyword evidence="4" id="KW-1185">Reference proteome</keyword>
<name>A0A9P7GH78_9AGAR</name>
<keyword evidence="2" id="KW-0472">Membrane</keyword>
<dbReference type="CDD" id="cd00303">
    <property type="entry name" value="retropepsin_like"/>
    <property type="match status" value="1"/>
</dbReference>
<reference evidence="3" key="2">
    <citation type="submission" date="2021-10" db="EMBL/GenBank/DDBJ databases">
        <title>Phylogenomics reveals ancestral predisposition of the termite-cultivated fungus Termitomyces towards a domesticated lifestyle.</title>
        <authorList>
            <person name="Auxier B."/>
            <person name="Grum-Grzhimaylo A."/>
            <person name="Cardenas M.E."/>
            <person name="Lodge J.D."/>
            <person name="Laessoe T."/>
            <person name="Pedersen O."/>
            <person name="Smith M.E."/>
            <person name="Kuyper T.W."/>
            <person name="Franco-Molano E.A."/>
            <person name="Baroni T.J."/>
            <person name="Aanen D.K."/>
        </authorList>
    </citation>
    <scope>NUCLEOTIDE SEQUENCE</scope>
    <source>
        <strain evidence="3">D49</strain>
    </source>
</reference>
<dbReference type="PANTHER" id="PTHR15503">
    <property type="entry name" value="LDOC1 RELATED"/>
    <property type="match status" value="1"/>
</dbReference>
<dbReference type="PANTHER" id="PTHR15503:SF30">
    <property type="entry name" value="RETROTRANSPOSON GAG-LIKE PROTEIN 6"/>
    <property type="match status" value="1"/>
</dbReference>
<dbReference type="Gene3D" id="2.40.70.10">
    <property type="entry name" value="Acid Proteases"/>
    <property type="match status" value="1"/>
</dbReference>
<protein>
    <submittedName>
        <fullName evidence="3">Uncharacterized protein</fullName>
    </submittedName>
</protein>
<dbReference type="InterPro" id="IPR032567">
    <property type="entry name" value="RTL1-rel"/>
</dbReference>
<evidence type="ECO:0000313" key="3">
    <source>
        <dbReference type="EMBL" id="KAG5649220.1"/>
    </source>
</evidence>
<keyword evidence="2" id="KW-1133">Transmembrane helix</keyword>
<dbReference type="Pfam" id="PF08284">
    <property type="entry name" value="RVP_2"/>
    <property type="match status" value="1"/>
</dbReference>
<accession>A0A9P7GH78</accession>
<organism evidence="3 4">
    <name type="scientific">Sphagnurus paluster</name>
    <dbReference type="NCBI Taxonomy" id="117069"/>
    <lineage>
        <taxon>Eukaryota</taxon>
        <taxon>Fungi</taxon>
        <taxon>Dikarya</taxon>
        <taxon>Basidiomycota</taxon>
        <taxon>Agaricomycotina</taxon>
        <taxon>Agaricomycetes</taxon>
        <taxon>Agaricomycetidae</taxon>
        <taxon>Agaricales</taxon>
        <taxon>Tricholomatineae</taxon>
        <taxon>Lyophyllaceae</taxon>
        <taxon>Sphagnurus</taxon>
    </lineage>
</organism>
<evidence type="ECO:0000256" key="2">
    <source>
        <dbReference type="SAM" id="Phobius"/>
    </source>
</evidence>
<keyword evidence="2" id="KW-0812">Transmembrane</keyword>
<feature type="transmembrane region" description="Helical" evidence="2">
    <location>
        <begin position="97"/>
        <end position="117"/>
    </location>
</feature>
<sequence>MPAVTIDTPGYCYLVLFRKEHRPRALQLLGCNPLARNVMYHQPFFHPQWRSHKISETSDGQFHVHKEGGFRSKEHGPRRQRWLVKGSFRVGLTYENLMALFLGTVVALVIGQLGRIFRGIRSMREKATDVRQRETEKAMLTAIIQIAEDTAQEEEPDRPSSSQREEPRELPGSQEEDPAQTPRVDETDESREAETEISAQERKGKGRCNRRLKKGHRSDECMDARRKEIDRKEQSQRVDREQEKPPEKDKEKMTNEELGRYYRKQIKEIRQAQEASTSLPADYVHSKMFLASIPEISKIMEKEGARAFEGRQKPDSPEWLLQRLREDKIRAIGLLRTWTHKSKQDLCTETLIDDINDLSDCTAKSVLHGLRIQKWYLRRSHSRQLDVKLTATTLDTAKSYDLTALLDTGCTGSCISKEFVLKNKINTQAYPVPIQCFNADGSPNKSGSITDYVEMRIRIKNHFEKIHLSVTDLGKNDIFLGYDWIQFHNPQIDWQTERIEFDRCPESCQMTGSGMEPEETEELWTSEVNYDLGEKLLFIDFNKEAELRQSTHIRAGQTTASKLAESHAQAKPKKSFEEIVPEEYHEFKETVFGKESFDELPPRRPWDHAIELVPGAKLQDCK</sequence>
<comment type="caution">
    <text evidence="3">The sequence shown here is derived from an EMBL/GenBank/DDBJ whole genome shotgun (WGS) entry which is preliminary data.</text>
</comment>
<dbReference type="AlphaFoldDB" id="A0A9P7GH78"/>
<dbReference type="OrthoDB" id="3257486at2759"/>
<dbReference type="SUPFAM" id="SSF50630">
    <property type="entry name" value="Acid proteases"/>
    <property type="match status" value="1"/>
</dbReference>
<dbReference type="EMBL" id="JABCKI010001359">
    <property type="protein sequence ID" value="KAG5649220.1"/>
    <property type="molecule type" value="Genomic_DNA"/>
</dbReference>
<feature type="region of interest" description="Disordered" evidence="1">
    <location>
        <begin position="147"/>
        <end position="256"/>
    </location>
</feature>
<feature type="compositionally biased region" description="Basic residues" evidence="1">
    <location>
        <begin position="204"/>
        <end position="216"/>
    </location>
</feature>
<dbReference type="InterPro" id="IPR021109">
    <property type="entry name" value="Peptidase_aspartic_dom_sf"/>
</dbReference>
<feature type="compositionally biased region" description="Basic and acidic residues" evidence="1">
    <location>
        <begin position="190"/>
        <end position="203"/>
    </location>
</feature>